<sequence length="641" mass="69842">MSASAETPSASSRADSSRRRERFRGVGRAKRGRSAEPSAAAASDEDQRRAERERELRQTITDTDGLVNCITAFLPLYLLGLLSNTAWEHTAPTHTHLTIDSTNSNERSVWQRVPLALVTQWANKLTRLTTITLRYPVGKALWCIDVFITVIEGHVAGRRAANMNGGTLRTITLQRTVRLAEREMSTVGRPQQLPPDQIAPFVPPPSLDALTTVTGVLADHRGLADRGWRMPSLETVEQQRWGADELGSFISSSQSLHHVGGRLWAVGEHWAAVFERMPEAAAGQRGPLAGLQSIGTIELAAGDASIDRARAAVDRLQAVLTSRGCRQSLTQLTVAIQRSHIDSRVLPLLQSLESLHSSCCRADANVAFEFRCVDGFDLSLFYSDHFPLNPSPLVMMAIQAAARNAGQLNYDISQHDLTHPVDSPSQAAVDIAKTLTFDNVEDVWVRNAFGFVPPPNTPSPRPAIIQHLQQLPRARELIIDSALGGAAGQLLAEKMPNKVESLWFFSAVSAEDGRGVLEGLGVGREVGKVDVGDWEVSLTEGPLDGWRSASFPSIQNIDIWVPVPDGLDPPAAAERIRDGISAIAGAVRGLQHLTARVFNGVDAVRDAIEQLLPTGTELSNNFTINARDLDDIIYLTATRRF</sequence>
<reference evidence="2 3" key="1">
    <citation type="submission" date="2014-11" db="EMBL/GenBank/DDBJ databases">
        <authorList>
            <person name="Zhu J."/>
            <person name="Qi W."/>
            <person name="Song R."/>
        </authorList>
    </citation>
    <scope>NUCLEOTIDE SEQUENCE [LARGE SCALE GENOMIC DNA]</scope>
</reference>
<dbReference type="AlphaFoldDB" id="A0A0G4GMK0"/>
<dbReference type="VEuPathDB" id="CryptoDB:Vbra_10121"/>
<protein>
    <submittedName>
        <fullName evidence="2">Uncharacterized protein</fullName>
    </submittedName>
</protein>
<dbReference type="Proteomes" id="UP000041254">
    <property type="component" value="Unassembled WGS sequence"/>
</dbReference>
<gene>
    <name evidence="2" type="ORF">Vbra_10121</name>
</gene>
<organism evidence="2 3">
    <name type="scientific">Vitrella brassicaformis (strain CCMP3155)</name>
    <dbReference type="NCBI Taxonomy" id="1169540"/>
    <lineage>
        <taxon>Eukaryota</taxon>
        <taxon>Sar</taxon>
        <taxon>Alveolata</taxon>
        <taxon>Colpodellida</taxon>
        <taxon>Vitrellaceae</taxon>
        <taxon>Vitrella</taxon>
    </lineage>
</organism>
<evidence type="ECO:0000313" key="2">
    <source>
        <dbReference type="EMBL" id="CEM31354.1"/>
    </source>
</evidence>
<proteinExistence type="predicted"/>
<evidence type="ECO:0000256" key="1">
    <source>
        <dbReference type="SAM" id="MobiDB-lite"/>
    </source>
</evidence>
<dbReference type="PhylomeDB" id="A0A0G4GMK0"/>
<feature type="region of interest" description="Disordered" evidence="1">
    <location>
        <begin position="1"/>
        <end position="57"/>
    </location>
</feature>
<accession>A0A0G4GMK0</accession>
<name>A0A0G4GMK0_VITBC</name>
<evidence type="ECO:0000313" key="3">
    <source>
        <dbReference type="Proteomes" id="UP000041254"/>
    </source>
</evidence>
<feature type="compositionally biased region" description="Basic residues" evidence="1">
    <location>
        <begin position="19"/>
        <end position="32"/>
    </location>
</feature>
<dbReference type="InParanoid" id="A0A0G4GMK0"/>
<dbReference type="EMBL" id="CDMY01000718">
    <property type="protein sequence ID" value="CEM31354.1"/>
    <property type="molecule type" value="Genomic_DNA"/>
</dbReference>
<feature type="compositionally biased region" description="Basic and acidic residues" evidence="1">
    <location>
        <begin position="45"/>
        <end position="57"/>
    </location>
</feature>
<keyword evidence="3" id="KW-1185">Reference proteome</keyword>